<comment type="caution">
    <text evidence="3">The sequence shown here is derived from an EMBL/GenBank/DDBJ whole genome shotgun (WGS) entry which is preliminary data.</text>
</comment>
<keyword evidence="2" id="KW-1133">Transmembrane helix</keyword>
<dbReference type="EMBL" id="JAUJYO010000021">
    <property type="protein sequence ID" value="KAK1283314.1"/>
    <property type="molecule type" value="Genomic_DNA"/>
</dbReference>
<evidence type="ECO:0000313" key="3">
    <source>
        <dbReference type="EMBL" id="KAK1283314.1"/>
    </source>
</evidence>
<evidence type="ECO:0000256" key="1">
    <source>
        <dbReference type="SAM" id="MobiDB-lite"/>
    </source>
</evidence>
<keyword evidence="2" id="KW-0472">Membrane</keyword>
<feature type="region of interest" description="Disordered" evidence="1">
    <location>
        <begin position="196"/>
        <end position="224"/>
    </location>
</feature>
<keyword evidence="2" id="KW-0812">Transmembrane</keyword>
<reference evidence="3" key="1">
    <citation type="journal article" date="2023" name="Nat. Commun.">
        <title>Diploid and tetraploid genomes of Acorus and the evolution of monocots.</title>
        <authorList>
            <person name="Ma L."/>
            <person name="Liu K.W."/>
            <person name="Li Z."/>
            <person name="Hsiao Y.Y."/>
            <person name="Qi Y."/>
            <person name="Fu T."/>
            <person name="Tang G.D."/>
            <person name="Zhang D."/>
            <person name="Sun W.H."/>
            <person name="Liu D.K."/>
            <person name="Li Y."/>
            <person name="Chen G.Z."/>
            <person name="Liu X.D."/>
            <person name="Liao X.Y."/>
            <person name="Jiang Y.T."/>
            <person name="Yu X."/>
            <person name="Hao Y."/>
            <person name="Huang J."/>
            <person name="Zhao X.W."/>
            <person name="Ke S."/>
            <person name="Chen Y.Y."/>
            <person name="Wu W.L."/>
            <person name="Hsu J.L."/>
            <person name="Lin Y.F."/>
            <person name="Huang M.D."/>
            <person name="Li C.Y."/>
            <person name="Huang L."/>
            <person name="Wang Z.W."/>
            <person name="Zhao X."/>
            <person name="Zhong W.Y."/>
            <person name="Peng D.H."/>
            <person name="Ahmad S."/>
            <person name="Lan S."/>
            <person name="Zhang J.S."/>
            <person name="Tsai W.C."/>
            <person name="Van de Peer Y."/>
            <person name="Liu Z.J."/>
        </authorList>
    </citation>
    <scope>NUCLEOTIDE SEQUENCE</scope>
    <source>
        <strain evidence="3">CP</strain>
    </source>
</reference>
<feature type="transmembrane region" description="Helical" evidence="2">
    <location>
        <begin position="88"/>
        <end position="109"/>
    </location>
</feature>
<protein>
    <submittedName>
        <fullName evidence="3">Uncharacterized protein</fullName>
    </submittedName>
</protein>
<name>A0AAV9C3R2_ACOCL</name>
<evidence type="ECO:0000256" key="2">
    <source>
        <dbReference type="SAM" id="Phobius"/>
    </source>
</evidence>
<proteinExistence type="predicted"/>
<sequence length="278" mass="31095">MEARRMYDCSSPGMRKCFARGLSYGFTGSSSFGSVISAATTVVHHRVIAALYREIVCYCTLTRRRGQALHQGHRDPARLGRVVLSLPVLKGGSFFFIVILLIGTGWSFLQEREKKVLMVVIMLQVIDNIAAIGIRVAFLLLFLLRWRMSALMDRIRTSPSDVIVTDKKDSTNKRTFKFNHSTCWSFFGPTFDGSSDRGRRIGDLQKKEGGEPPTLKNGSIPSNQREYDDGILKDTVVCERIQQDLGKYVGTLISSRHGQSYARSMVTCVTASVMPLVK</sequence>
<dbReference type="Proteomes" id="UP001180020">
    <property type="component" value="Unassembled WGS sequence"/>
</dbReference>
<reference evidence="3" key="2">
    <citation type="submission" date="2023-06" db="EMBL/GenBank/DDBJ databases">
        <authorList>
            <person name="Ma L."/>
            <person name="Liu K.-W."/>
            <person name="Li Z."/>
            <person name="Hsiao Y.-Y."/>
            <person name="Qi Y."/>
            <person name="Fu T."/>
            <person name="Tang G."/>
            <person name="Zhang D."/>
            <person name="Sun W.-H."/>
            <person name="Liu D.-K."/>
            <person name="Li Y."/>
            <person name="Chen G.-Z."/>
            <person name="Liu X.-D."/>
            <person name="Liao X.-Y."/>
            <person name="Jiang Y.-T."/>
            <person name="Yu X."/>
            <person name="Hao Y."/>
            <person name="Huang J."/>
            <person name="Zhao X.-W."/>
            <person name="Ke S."/>
            <person name="Chen Y.-Y."/>
            <person name="Wu W.-L."/>
            <person name="Hsu J.-L."/>
            <person name="Lin Y.-F."/>
            <person name="Huang M.-D."/>
            <person name="Li C.-Y."/>
            <person name="Huang L."/>
            <person name="Wang Z.-W."/>
            <person name="Zhao X."/>
            <person name="Zhong W.-Y."/>
            <person name="Peng D.-H."/>
            <person name="Ahmad S."/>
            <person name="Lan S."/>
            <person name="Zhang J.-S."/>
            <person name="Tsai W.-C."/>
            <person name="Van De Peer Y."/>
            <person name="Liu Z.-J."/>
        </authorList>
    </citation>
    <scope>NUCLEOTIDE SEQUENCE</scope>
    <source>
        <strain evidence="3">CP</strain>
        <tissue evidence="3">Leaves</tissue>
    </source>
</reference>
<feature type="compositionally biased region" description="Basic and acidic residues" evidence="1">
    <location>
        <begin position="196"/>
        <end position="210"/>
    </location>
</feature>
<accession>A0AAV9C3R2</accession>
<organism evidence="3 4">
    <name type="scientific">Acorus calamus</name>
    <name type="common">Sweet flag</name>
    <dbReference type="NCBI Taxonomy" id="4465"/>
    <lineage>
        <taxon>Eukaryota</taxon>
        <taxon>Viridiplantae</taxon>
        <taxon>Streptophyta</taxon>
        <taxon>Embryophyta</taxon>
        <taxon>Tracheophyta</taxon>
        <taxon>Spermatophyta</taxon>
        <taxon>Magnoliopsida</taxon>
        <taxon>Liliopsida</taxon>
        <taxon>Acoraceae</taxon>
        <taxon>Acorus</taxon>
    </lineage>
</organism>
<feature type="transmembrane region" description="Helical" evidence="2">
    <location>
        <begin position="121"/>
        <end position="144"/>
    </location>
</feature>
<gene>
    <name evidence="3" type="ORF">QJS10_CPB21g01021</name>
</gene>
<dbReference type="AlphaFoldDB" id="A0AAV9C3R2"/>
<evidence type="ECO:0000313" key="4">
    <source>
        <dbReference type="Proteomes" id="UP001180020"/>
    </source>
</evidence>
<keyword evidence="4" id="KW-1185">Reference proteome</keyword>